<accession>A0A8S2YZ41</accession>
<dbReference type="EMBL" id="CAJOBH010088425">
    <property type="protein sequence ID" value="CAF4552651.1"/>
    <property type="molecule type" value="Genomic_DNA"/>
</dbReference>
<dbReference type="Proteomes" id="UP000681720">
    <property type="component" value="Unassembled WGS sequence"/>
</dbReference>
<evidence type="ECO:0000313" key="8">
    <source>
        <dbReference type="Proteomes" id="UP000676336"/>
    </source>
</evidence>
<proteinExistence type="predicted"/>
<feature type="compositionally biased region" description="Low complexity" evidence="1">
    <location>
        <begin position="24"/>
        <end position="54"/>
    </location>
</feature>
<evidence type="ECO:0000256" key="1">
    <source>
        <dbReference type="SAM" id="MobiDB-lite"/>
    </source>
</evidence>
<dbReference type="EMBL" id="CAJOBI010143494">
    <property type="protein sequence ID" value="CAF4778765.1"/>
    <property type="molecule type" value="Genomic_DNA"/>
</dbReference>
<sequence>MAAAMTLTNKSSLGNSSKHPSPVINSIESYSPASSSTTTLSPESSNSISSPDKSLLLNEHQQQEQSIRLVDYFVV</sequence>
<reference evidence="4" key="1">
    <citation type="submission" date="2021-02" db="EMBL/GenBank/DDBJ databases">
        <authorList>
            <person name="Nowell W R."/>
        </authorList>
    </citation>
    <scope>NUCLEOTIDE SEQUENCE</scope>
</reference>
<evidence type="ECO:0000313" key="5">
    <source>
        <dbReference type="EMBL" id="CAF4778765.1"/>
    </source>
</evidence>
<evidence type="ECO:0000313" key="3">
    <source>
        <dbReference type="EMBL" id="CAF4552651.1"/>
    </source>
</evidence>
<evidence type="ECO:0000313" key="6">
    <source>
        <dbReference type="EMBL" id="CAF4893496.1"/>
    </source>
</evidence>
<dbReference type="EMBL" id="CAJOBH010066234">
    <property type="protein sequence ID" value="CAF4449624.1"/>
    <property type="molecule type" value="Genomic_DNA"/>
</dbReference>
<gene>
    <name evidence="2" type="ORF">BYL167_LOCUS33693</name>
    <name evidence="3" type="ORF">BYL167_LOCUS38178</name>
    <name evidence="6" type="ORF">GIL414_LOCUS51461</name>
    <name evidence="7" type="ORF">GIL414_LOCUS53593</name>
    <name evidence="4" type="ORF">SMN809_LOCUS38670</name>
    <name evidence="5" type="ORF">SMN809_LOCUS46256</name>
</gene>
<feature type="region of interest" description="Disordered" evidence="1">
    <location>
        <begin position="1"/>
        <end position="63"/>
    </location>
</feature>
<protein>
    <submittedName>
        <fullName evidence="4">Uncharacterized protein</fullName>
    </submittedName>
</protein>
<feature type="compositionally biased region" description="Polar residues" evidence="1">
    <location>
        <begin position="1"/>
        <end position="19"/>
    </location>
</feature>
<dbReference type="EMBL" id="CAJOBI010101668">
    <property type="protein sequence ID" value="CAF4590752.1"/>
    <property type="molecule type" value="Genomic_DNA"/>
</dbReference>
<comment type="caution">
    <text evidence="4">The sequence shown here is derived from an EMBL/GenBank/DDBJ whole genome shotgun (WGS) entry which is preliminary data.</text>
</comment>
<evidence type="ECO:0000313" key="7">
    <source>
        <dbReference type="EMBL" id="CAF4936523.1"/>
    </source>
</evidence>
<dbReference type="AlphaFoldDB" id="A0A8S2YZ41"/>
<dbReference type="EMBL" id="CAJOBJ010186052">
    <property type="protein sequence ID" value="CAF4936523.1"/>
    <property type="molecule type" value="Genomic_DNA"/>
</dbReference>
<evidence type="ECO:0000313" key="2">
    <source>
        <dbReference type="EMBL" id="CAF4449624.1"/>
    </source>
</evidence>
<evidence type="ECO:0000313" key="4">
    <source>
        <dbReference type="EMBL" id="CAF4590752.1"/>
    </source>
</evidence>
<dbReference type="Proteomes" id="UP000676336">
    <property type="component" value="Unassembled WGS sequence"/>
</dbReference>
<organism evidence="4 8">
    <name type="scientific">Rotaria magnacalcarata</name>
    <dbReference type="NCBI Taxonomy" id="392030"/>
    <lineage>
        <taxon>Eukaryota</taxon>
        <taxon>Metazoa</taxon>
        <taxon>Spiralia</taxon>
        <taxon>Gnathifera</taxon>
        <taxon>Rotifera</taxon>
        <taxon>Eurotatoria</taxon>
        <taxon>Bdelloidea</taxon>
        <taxon>Philodinida</taxon>
        <taxon>Philodinidae</taxon>
        <taxon>Rotaria</taxon>
    </lineage>
</organism>
<name>A0A8S2YZ41_9BILA</name>
<dbReference type="EMBL" id="CAJOBJ010173946">
    <property type="protein sequence ID" value="CAF4893496.1"/>
    <property type="molecule type" value="Genomic_DNA"/>
</dbReference>
<dbReference type="Proteomes" id="UP000681967">
    <property type="component" value="Unassembled WGS sequence"/>
</dbReference>
<feature type="non-terminal residue" evidence="4">
    <location>
        <position position="75"/>
    </location>
</feature>